<evidence type="ECO:0000256" key="1">
    <source>
        <dbReference type="ARBA" id="ARBA00004651"/>
    </source>
</evidence>
<feature type="transmembrane region" description="Helical" evidence="9">
    <location>
        <begin position="77"/>
        <end position="100"/>
    </location>
</feature>
<evidence type="ECO:0000256" key="8">
    <source>
        <dbReference type="ARBA" id="ARBA00038435"/>
    </source>
</evidence>
<keyword evidence="6 9" id="KW-1133">Transmembrane helix</keyword>
<evidence type="ECO:0000256" key="9">
    <source>
        <dbReference type="SAM" id="Phobius"/>
    </source>
</evidence>
<keyword evidence="5 9" id="KW-0812">Transmembrane</keyword>
<dbReference type="RefSeq" id="WP_188687928.1">
    <property type="nucleotide sequence ID" value="NZ_BMIR01000001.1"/>
</dbReference>
<feature type="transmembrane region" description="Helical" evidence="9">
    <location>
        <begin position="12"/>
        <end position="33"/>
    </location>
</feature>
<organism evidence="11 12">
    <name type="scientific">Pullulanibacillus camelliae</name>
    <dbReference type="NCBI Taxonomy" id="1707096"/>
    <lineage>
        <taxon>Bacteria</taxon>
        <taxon>Bacillati</taxon>
        <taxon>Bacillota</taxon>
        <taxon>Bacilli</taxon>
        <taxon>Bacillales</taxon>
        <taxon>Sporolactobacillaceae</taxon>
        <taxon>Pullulanibacillus</taxon>
    </lineage>
</organism>
<evidence type="ECO:0000256" key="4">
    <source>
        <dbReference type="ARBA" id="ARBA00022475"/>
    </source>
</evidence>
<keyword evidence="12" id="KW-1185">Reference proteome</keyword>
<feature type="transmembrane region" description="Helical" evidence="9">
    <location>
        <begin position="366"/>
        <end position="392"/>
    </location>
</feature>
<feature type="transmembrane region" description="Helical" evidence="9">
    <location>
        <begin position="112"/>
        <end position="141"/>
    </location>
</feature>
<keyword evidence="3" id="KW-0050">Antiport</keyword>
<feature type="transmembrane region" description="Helical" evidence="9">
    <location>
        <begin position="262"/>
        <end position="281"/>
    </location>
</feature>
<dbReference type="GO" id="GO:0015297">
    <property type="term" value="F:antiporter activity"/>
    <property type="evidence" value="ECO:0007669"/>
    <property type="project" value="UniProtKB-KW"/>
</dbReference>
<dbReference type="InterPro" id="IPR052180">
    <property type="entry name" value="NhaC_Na-H+_Antiporter"/>
</dbReference>
<feature type="transmembrane region" description="Helical" evidence="9">
    <location>
        <begin position="39"/>
        <end position="56"/>
    </location>
</feature>
<comment type="subcellular location">
    <subcellularLocation>
        <location evidence="1">Cell membrane</location>
        <topology evidence="1">Multi-pass membrane protein</topology>
    </subcellularLocation>
</comment>
<evidence type="ECO:0000313" key="12">
    <source>
        <dbReference type="Proteomes" id="UP000628775"/>
    </source>
</evidence>
<dbReference type="PANTHER" id="PTHR33451">
    <property type="entry name" value="MALATE-2H(+)/NA(+)-LACTATE ANTIPORTER"/>
    <property type="match status" value="1"/>
</dbReference>
<evidence type="ECO:0000256" key="6">
    <source>
        <dbReference type="ARBA" id="ARBA00022989"/>
    </source>
</evidence>
<feature type="transmembrane region" description="Helical" evidence="9">
    <location>
        <begin position="445"/>
        <end position="465"/>
    </location>
</feature>
<reference evidence="11" key="2">
    <citation type="submission" date="2020-09" db="EMBL/GenBank/DDBJ databases">
        <authorList>
            <person name="Sun Q."/>
            <person name="Zhou Y."/>
        </authorList>
    </citation>
    <scope>NUCLEOTIDE SEQUENCE</scope>
    <source>
        <strain evidence="11">CGMCC 1.15371</strain>
    </source>
</reference>
<accession>A0A8J2Y9S6</accession>
<evidence type="ECO:0000256" key="7">
    <source>
        <dbReference type="ARBA" id="ARBA00023136"/>
    </source>
</evidence>
<name>A0A8J2Y9S6_9BACL</name>
<dbReference type="GO" id="GO:0005886">
    <property type="term" value="C:plasma membrane"/>
    <property type="evidence" value="ECO:0007669"/>
    <property type="project" value="UniProtKB-SubCell"/>
</dbReference>
<evidence type="ECO:0000313" key="11">
    <source>
        <dbReference type="EMBL" id="GGE27120.1"/>
    </source>
</evidence>
<evidence type="ECO:0000256" key="2">
    <source>
        <dbReference type="ARBA" id="ARBA00022448"/>
    </source>
</evidence>
<reference evidence="11" key="1">
    <citation type="journal article" date="2014" name="Int. J. Syst. Evol. Microbiol.">
        <title>Complete genome sequence of Corynebacterium casei LMG S-19264T (=DSM 44701T), isolated from a smear-ripened cheese.</title>
        <authorList>
            <consortium name="US DOE Joint Genome Institute (JGI-PGF)"/>
            <person name="Walter F."/>
            <person name="Albersmeier A."/>
            <person name="Kalinowski J."/>
            <person name="Ruckert C."/>
        </authorList>
    </citation>
    <scope>NUCLEOTIDE SEQUENCE</scope>
    <source>
        <strain evidence="11">CGMCC 1.15371</strain>
    </source>
</reference>
<feature type="transmembrane region" description="Helical" evidence="9">
    <location>
        <begin position="333"/>
        <end position="354"/>
    </location>
</feature>
<dbReference type="PANTHER" id="PTHR33451:SF3">
    <property type="entry name" value="MALATE-2H(+)_NA(+)-LACTATE ANTIPORTER"/>
    <property type="match status" value="1"/>
</dbReference>
<feature type="transmembrane region" description="Helical" evidence="9">
    <location>
        <begin position="236"/>
        <end position="255"/>
    </location>
</feature>
<comment type="similarity">
    <text evidence="8">Belongs to the NhaC Na(+)/H(+) (TC 2.A.35) antiporter family.</text>
</comment>
<dbReference type="AlphaFoldDB" id="A0A8J2Y9S6"/>
<protein>
    <submittedName>
        <fullName evidence="11">Na+/H+ antiporter NhaC</fullName>
    </submittedName>
</protein>
<dbReference type="InterPro" id="IPR004770">
    <property type="entry name" value="Na/H_antiport_NhaC"/>
</dbReference>
<dbReference type="InterPro" id="IPR018461">
    <property type="entry name" value="Na/H_Antiport_NhaC-like_C"/>
</dbReference>
<evidence type="ECO:0000256" key="5">
    <source>
        <dbReference type="ARBA" id="ARBA00022692"/>
    </source>
</evidence>
<feature type="domain" description="Na+/H+ antiporter NhaC-like C-terminal" evidence="10">
    <location>
        <begin position="163"/>
        <end position="465"/>
    </location>
</feature>
<keyword evidence="2" id="KW-0813">Transport</keyword>
<dbReference type="Proteomes" id="UP000628775">
    <property type="component" value="Unassembled WGS sequence"/>
</dbReference>
<comment type="caution">
    <text evidence="11">The sequence shown here is derived from an EMBL/GenBank/DDBJ whole genome shotgun (WGS) entry which is preliminary data.</text>
</comment>
<keyword evidence="4" id="KW-1003">Cell membrane</keyword>
<evidence type="ECO:0000259" key="10">
    <source>
        <dbReference type="Pfam" id="PF03553"/>
    </source>
</evidence>
<dbReference type="NCBIfam" id="TIGR00931">
    <property type="entry name" value="antiport_nhaC"/>
    <property type="match status" value="1"/>
</dbReference>
<dbReference type="EMBL" id="BMIR01000001">
    <property type="protein sequence ID" value="GGE27120.1"/>
    <property type="molecule type" value="Genomic_DNA"/>
</dbReference>
<keyword evidence="7 9" id="KW-0472">Membrane</keyword>
<dbReference type="Pfam" id="PF03553">
    <property type="entry name" value="Na_H_antiporter"/>
    <property type="match status" value="1"/>
</dbReference>
<evidence type="ECO:0000256" key="3">
    <source>
        <dbReference type="ARBA" id="ARBA00022449"/>
    </source>
</evidence>
<feature type="transmembrane region" description="Helical" evidence="9">
    <location>
        <begin position="195"/>
        <end position="216"/>
    </location>
</feature>
<sequence length="494" mass="53091">MNNTEEVRLPSLGLALIPIIISIAIFVIGIGILKYPAEIMLVFSGIIFCLFAIVNGNKWDTIITVMGSKIKKALPAILILLSIGLLIGSWLISGTIPYFIYYGLKIIDPNYLYLMAFIVTAIVSTCTGTSWGAAGTVGVALMGIAQTMDLSLAITAGAVVSGSYFGDKLSPLSDTTNMSSLAAEANIYEHIKHMLFTAIPSSIIAIIVFFSVGLGTNTHDTNLTHVQDMLSTMTKLFNLNILLLIPPIIVLIGSLMKKSPLIVLFISSLAAMILALCFQPVSLGNIFTAAVEGFNVDILKESIPSLDPSIITDDVKSLLNRGGLYSMYNSTAFIFYAFFFASALEVSGSLKVVLQHIIKYLRSTGSIILATLVTGFATICCTSNALVTFFLIKDIYGDVFKKKGLHPVNLSRSMEDSVTITEVLMPWTVSGVFIATTLGVDNFTFLPWSIFNLGGFVFSALYGFLSPLTRGFGIRKLEGGETSNSTSSGQSPSV</sequence>
<proteinExistence type="inferred from homology"/>
<gene>
    <name evidence="11" type="ORF">GCM10011391_01830</name>
</gene>